<dbReference type="RefSeq" id="WP_336598432.1">
    <property type="nucleotide sequence ID" value="NZ_JACFYJ010000019.1"/>
</dbReference>
<sequence>MKDVLGAHVAQLAGVDVNSPQVRIGVHLSSRMGNYNTIEEAIVTITVDHRPLAEAAGS</sequence>
<dbReference type="Proteomes" id="UP001386437">
    <property type="component" value="Unassembled WGS sequence"/>
</dbReference>
<evidence type="ECO:0000313" key="1">
    <source>
        <dbReference type="EMBL" id="MEI5998251.1"/>
    </source>
</evidence>
<keyword evidence="2" id="KW-1185">Reference proteome</keyword>
<reference evidence="1 2" key="1">
    <citation type="journal article" date="2022" name="Arch. Microbiol.">
        <title>Paraburkholderia bengalensis sp. nov. isolated from roots of Oryza sativa, IR64.</title>
        <authorList>
            <person name="Nag P."/>
            <person name="Mondal N."/>
            <person name="Sarkar J."/>
            <person name="Das S."/>
        </authorList>
    </citation>
    <scope>NUCLEOTIDE SEQUENCE [LARGE SCALE GENOMIC DNA]</scope>
    <source>
        <strain evidence="1 2">IR64_4_BI</strain>
    </source>
</reference>
<name>A0ABU8IRV0_9BURK</name>
<accession>A0ABU8IRV0</accession>
<proteinExistence type="predicted"/>
<protein>
    <submittedName>
        <fullName evidence="1">Uncharacterized protein</fullName>
    </submittedName>
</protein>
<evidence type="ECO:0000313" key="2">
    <source>
        <dbReference type="Proteomes" id="UP001386437"/>
    </source>
</evidence>
<gene>
    <name evidence="1" type="ORF">H3V53_13865</name>
</gene>
<comment type="caution">
    <text evidence="1">The sequence shown here is derived from an EMBL/GenBank/DDBJ whole genome shotgun (WGS) entry which is preliminary data.</text>
</comment>
<dbReference type="EMBL" id="JACFYJ010000019">
    <property type="protein sequence ID" value="MEI5998251.1"/>
    <property type="molecule type" value="Genomic_DNA"/>
</dbReference>
<organism evidence="1 2">
    <name type="scientific">Paraburkholderia bengalensis</name>
    <dbReference type="NCBI Taxonomy" id="2747562"/>
    <lineage>
        <taxon>Bacteria</taxon>
        <taxon>Pseudomonadati</taxon>
        <taxon>Pseudomonadota</taxon>
        <taxon>Betaproteobacteria</taxon>
        <taxon>Burkholderiales</taxon>
        <taxon>Burkholderiaceae</taxon>
        <taxon>Paraburkholderia</taxon>
    </lineage>
</organism>